<accession>A0ABZ2M714</accession>
<proteinExistence type="predicted"/>
<reference evidence="1 2" key="1">
    <citation type="submission" date="2021-12" db="EMBL/GenBank/DDBJ databases">
        <title>Discovery of the Pendulisporaceae a myxobacterial family with distinct sporulation behavior and unique specialized metabolism.</title>
        <authorList>
            <person name="Garcia R."/>
            <person name="Popoff A."/>
            <person name="Bader C.D."/>
            <person name="Loehr J."/>
            <person name="Walesch S."/>
            <person name="Walt C."/>
            <person name="Boldt J."/>
            <person name="Bunk B."/>
            <person name="Haeckl F.J.F.P.J."/>
            <person name="Gunesch A.P."/>
            <person name="Birkelbach J."/>
            <person name="Nuebel U."/>
            <person name="Pietschmann T."/>
            <person name="Bach T."/>
            <person name="Mueller R."/>
        </authorList>
    </citation>
    <scope>NUCLEOTIDE SEQUENCE [LARGE SCALE GENOMIC DNA]</scope>
    <source>
        <strain evidence="1 2">MSr11954</strain>
    </source>
</reference>
<gene>
    <name evidence="1" type="ORF">LZC94_13690</name>
</gene>
<dbReference type="Proteomes" id="UP001370348">
    <property type="component" value="Chromosome"/>
</dbReference>
<keyword evidence="2" id="KW-1185">Reference proteome</keyword>
<protein>
    <submittedName>
        <fullName evidence="1">Uncharacterized protein</fullName>
    </submittedName>
</protein>
<sequence>MKDARFVDEARWIVANERGKAHGEALLGELGDPTVLMAGVLAVLSNNRDMVKVLPETLAEEVTRFVNRLDVRTDSAWFAIAKGLASLGIIGAPSLLRLMESASRLERAPQWVHHTFHEEAFALLRDLDEPTLEAWLALSSAAPTVPIADARVSSAPIEVTRREASWQVSDPFELWDEGGAAIPLVAAYEPLNLLRRFDDRRWFRAVDAWEDGRLVFAALFGSHVLHDRETLLRYLTDAAPVFGESGEWTGRTAGLILAKSIIEHASALANAISWQRNVTDAEPDAAVAQLINEELPAYFAHAWRVLLTRSDGLALAAALHVRLADPRPRPGVYRVDVPSIALRTLSGCLTAIRPRAAQFRTLWRLRREAQERAGRGRHVSGLRAFACMVAITASDEPLDPELFDWLGELLRGDPSDWRYFANCGALPELLDRMVSLLAKNNDPIPKFEALYASLEPSRRRGEFGRTHTENDADLASVVLIVLLAAVLDKRVVRNGEDIVETSSRLFRRALRLYLVSSPAFEPTLSARAALTFTIQVCVRANQAMLEECLGPVLTDPGHAAEVLAALLSSVPRHRLERAVEATYGNLLILQSRSLEWAVATKLQCDRRAVDALAAALRLPPAETPGTP</sequence>
<dbReference type="EMBL" id="CP089984">
    <property type="protein sequence ID" value="WXB18301.1"/>
    <property type="molecule type" value="Genomic_DNA"/>
</dbReference>
<dbReference type="RefSeq" id="WP_394827944.1">
    <property type="nucleotide sequence ID" value="NZ_CP089984.1"/>
</dbReference>
<evidence type="ECO:0000313" key="2">
    <source>
        <dbReference type="Proteomes" id="UP001370348"/>
    </source>
</evidence>
<evidence type="ECO:0000313" key="1">
    <source>
        <dbReference type="EMBL" id="WXB18301.1"/>
    </source>
</evidence>
<organism evidence="1 2">
    <name type="scientific">Pendulispora albinea</name>
    <dbReference type="NCBI Taxonomy" id="2741071"/>
    <lineage>
        <taxon>Bacteria</taxon>
        <taxon>Pseudomonadati</taxon>
        <taxon>Myxococcota</taxon>
        <taxon>Myxococcia</taxon>
        <taxon>Myxococcales</taxon>
        <taxon>Sorangiineae</taxon>
        <taxon>Pendulisporaceae</taxon>
        <taxon>Pendulispora</taxon>
    </lineage>
</organism>
<name>A0ABZ2M714_9BACT</name>